<name>A0ABQ5HF80_9ASTR</name>
<feature type="region of interest" description="Disordered" evidence="1">
    <location>
        <begin position="364"/>
        <end position="389"/>
    </location>
</feature>
<comment type="caution">
    <text evidence="2">The sequence shown here is derived from an EMBL/GenBank/DDBJ whole genome shotgun (WGS) entry which is preliminary data.</text>
</comment>
<sequence>MGWAIFKGASAGACPLHQRTKTVEDWAASNAMVIVKDEKKDSTVITIDAFLKLLVWTSTVVSKGDPIPDNQHLELRTTSPLAVRQLILEKSPKTLSPTHIHHAASVNETITAAPNDTAENVINVINEIVDLSGNTHVTTPPAVATQPSPHHEHRDNQENVEFSDAHSFHFVHHEDIEEDAMHHRFVPNLGLRDDLLIFTFRACKELVSHLATPTEYEFLGSLSNVEVVSHAYQSLVRSLEDRPLKQMLENNGLSKKFVLLDNAHSTCLEKERELMDSVKEMERQRERERERERERDESSLRWRRERDGLGKTAPRSRRREVFRVNKERPIAGLKLARIEMGVSPDVPPSTTKPEAGTSTAIDTGAAALKSPPPNWMTEDVPSPPFGTTT</sequence>
<dbReference type="EMBL" id="BQNB010019556">
    <property type="protein sequence ID" value="GJT86548.1"/>
    <property type="molecule type" value="Genomic_DNA"/>
</dbReference>
<gene>
    <name evidence="2" type="ORF">Tco_1068265</name>
</gene>
<evidence type="ECO:0000313" key="3">
    <source>
        <dbReference type="Proteomes" id="UP001151760"/>
    </source>
</evidence>
<protein>
    <submittedName>
        <fullName evidence="2">Uncharacterized protein</fullName>
    </submittedName>
</protein>
<dbReference type="Proteomes" id="UP001151760">
    <property type="component" value="Unassembled WGS sequence"/>
</dbReference>
<reference evidence="2" key="1">
    <citation type="journal article" date="2022" name="Int. J. Mol. Sci.">
        <title>Draft Genome of Tanacetum Coccineum: Genomic Comparison of Closely Related Tanacetum-Family Plants.</title>
        <authorList>
            <person name="Yamashiro T."/>
            <person name="Shiraishi A."/>
            <person name="Nakayama K."/>
            <person name="Satake H."/>
        </authorList>
    </citation>
    <scope>NUCLEOTIDE SEQUENCE</scope>
</reference>
<proteinExistence type="predicted"/>
<evidence type="ECO:0000256" key="1">
    <source>
        <dbReference type="SAM" id="MobiDB-lite"/>
    </source>
</evidence>
<keyword evidence="3" id="KW-1185">Reference proteome</keyword>
<reference evidence="2" key="2">
    <citation type="submission" date="2022-01" db="EMBL/GenBank/DDBJ databases">
        <authorList>
            <person name="Yamashiro T."/>
            <person name="Shiraishi A."/>
            <person name="Satake H."/>
            <person name="Nakayama K."/>
        </authorList>
    </citation>
    <scope>NUCLEOTIDE SEQUENCE</scope>
</reference>
<evidence type="ECO:0000313" key="2">
    <source>
        <dbReference type="EMBL" id="GJT86548.1"/>
    </source>
</evidence>
<accession>A0ABQ5HF80</accession>
<organism evidence="2 3">
    <name type="scientific">Tanacetum coccineum</name>
    <dbReference type="NCBI Taxonomy" id="301880"/>
    <lineage>
        <taxon>Eukaryota</taxon>
        <taxon>Viridiplantae</taxon>
        <taxon>Streptophyta</taxon>
        <taxon>Embryophyta</taxon>
        <taxon>Tracheophyta</taxon>
        <taxon>Spermatophyta</taxon>
        <taxon>Magnoliopsida</taxon>
        <taxon>eudicotyledons</taxon>
        <taxon>Gunneridae</taxon>
        <taxon>Pentapetalae</taxon>
        <taxon>asterids</taxon>
        <taxon>campanulids</taxon>
        <taxon>Asterales</taxon>
        <taxon>Asteraceae</taxon>
        <taxon>Asteroideae</taxon>
        <taxon>Anthemideae</taxon>
        <taxon>Anthemidinae</taxon>
        <taxon>Tanacetum</taxon>
    </lineage>
</organism>